<dbReference type="OrthoDB" id="3553147at2759"/>
<dbReference type="EMBL" id="KV751133">
    <property type="protein sequence ID" value="OCL01439.1"/>
    <property type="molecule type" value="Genomic_DNA"/>
</dbReference>
<proteinExistence type="predicted"/>
<organism evidence="2 3">
    <name type="scientific">Glonium stellatum</name>
    <dbReference type="NCBI Taxonomy" id="574774"/>
    <lineage>
        <taxon>Eukaryota</taxon>
        <taxon>Fungi</taxon>
        <taxon>Dikarya</taxon>
        <taxon>Ascomycota</taxon>
        <taxon>Pezizomycotina</taxon>
        <taxon>Dothideomycetes</taxon>
        <taxon>Pleosporomycetidae</taxon>
        <taxon>Gloniales</taxon>
        <taxon>Gloniaceae</taxon>
        <taxon>Glonium</taxon>
    </lineage>
</organism>
<evidence type="ECO:0000259" key="1">
    <source>
        <dbReference type="Pfam" id="PF06985"/>
    </source>
</evidence>
<reference evidence="2 3" key="1">
    <citation type="journal article" date="2016" name="Nat. Commun.">
        <title>Ectomycorrhizal ecology is imprinted in the genome of the dominant symbiotic fungus Cenococcum geophilum.</title>
        <authorList>
            <consortium name="DOE Joint Genome Institute"/>
            <person name="Peter M."/>
            <person name="Kohler A."/>
            <person name="Ohm R.A."/>
            <person name="Kuo A."/>
            <person name="Krutzmann J."/>
            <person name="Morin E."/>
            <person name="Arend M."/>
            <person name="Barry K.W."/>
            <person name="Binder M."/>
            <person name="Choi C."/>
            <person name="Clum A."/>
            <person name="Copeland A."/>
            <person name="Grisel N."/>
            <person name="Haridas S."/>
            <person name="Kipfer T."/>
            <person name="LaButti K."/>
            <person name="Lindquist E."/>
            <person name="Lipzen A."/>
            <person name="Maire R."/>
            <person name="Meier B."/>
            <person name="Mihaltcheva S."/>
            <person name="Molinier V."/>
            <person name="Murat C."/>
            <person name="Poggeler S."/>
            <person name="Quandt C.A."/>
            <person name="Sperisen C."/>
            <person name="Tritt A."/>
            <person name="Tisserant E."/>
            <person name="Crous P.W."/>
            <person name="Henrissat B."/>
            <person name="Nehls U."/>
            <person name="Egli S."/>
            <person name="Spatafora J.W."/>
            <person name="Grigoriev I.V."/>
            <person name="Martin F.M."/>
        </authorList>
    </citation>
    <scope>NUCLEOTIDE SEQUENCE [LARGE SCALE GENOMIC DNA]</scope>
    <source>
        <strain evidence="2 3">CBS 207.34</strain>
    </source>
</reference>
<dbReference type="Proteomes" id="UP000250140">
    <property type="component" value="Unassembled WGS sequence"/>
</dbReference>
<feature type="domain" description="Heterokaryon incompatibility" evidence="1">
    <location>
        <begin position="1"/>
        <end position="115"/>
    </location>
</feature>
<dbReference type="InterPro" id="IPR052895">
    <property type="entry name" value="HetReg/Transcr_Mod"/>
</dbReference>
<dbReference type="InterPro" id="IPR010730">
    <property type="entry name" value="HET"/>
</dbReference>
<name>A0A8E2JLB8_9PEZI</name>
<sequence>YEALSYVWDQESTSCNSTSTPEIKIQTKSGITYLPVTLNLLATLKELRDENEDRYFWVEAICINQEAKAEKSTQVPLMDKIYSKATNVVVWLGDTHNSPEALALMKKIRYLKRYNQFVENCTL</sequence>
<dbReference type="AlphaFoldDB" id="A0A8E2JLB8"/>
<dbReference type="PANTHER" id="PTHR24148:SF64">
    <property type="entry name" value="HETEROKARYON INCOMPATIBILITY DOMAIN-CONTAINING PROTEIN"/>
    <property type="match status" value="1"/>
</dbReference>
<gene>
    <name evidence="2" type="ORF">AOQ84DRAFT_306705</name>
</gene>
<evidence type="ECO:0000313" key="2">
    <source>
        <dbReference type="EMBL" id="OCL01439.1"/>
    </source>
</evidence>
<evidence type="ECO:0000313" key="3">
    <source>
        <dbReference type="Proteomes" id="UP000250140"/>
    </source>
</evidence>
<accession>A0A8E2JLB8</accession>
<dbReference type="Pfam" id="PF06985">
    <property type="entry name" value="HET"/>
    <property type="match status" value="1"/>
</dbReference>
<keyword evidence="3" id="KW-1185">Reference proteome</keyword>
<protein>
    <recommendedName>
        <fullName evidence="1">Heterokaryon incompatibility domain-containing protein</fullName>
    </recommendedName>
</protein>
<dbReference type="PANTHER" id="PTHR24148">
    <property type="entry name" value="ANKYRIN REPEAT DOMAIN-CONTAINING PROTEIN 39 HOMOLOG-RELATED"/>
    <property type="match status" value="1"/>
</dbReference>
<feature type="non-terminal residue" evidence="2">
    <location>
        <position position="1"/>
    </location>
</feature>